<dbReference type="PANTHER" id="PTHR11795">
    <property type="entry name" value="BRANCHED-CHAIN AMINO ACID TRANSPORT SYSTEM PERMEASE PROTEIN LIVH"/>
    <property type="match status" value="1"/>
</dbReference>
<evidence type="ECO:0000256" key="6">
    <source>
        <dbReference type="ARBA" id="ARBA00022989"/>
    </source>
</evidence>
<evidence type="ECO:0000256" key="1">
    <source>
        <dbReference type="ARBA" id="ARBA00004651"/>
    </source>
</evidence>
<organism evidence="11 12">
    <name type="scientific">Salinarimonas soli</name>
    <dbReference type="NCBI Taxonomy" id="1638099"/>
    <lineage>
        <taxon>Bacteria</taxon>
        <taxon>Pseudomonadati</taxon>
        <taxon>Pseudomonadota</taxon>
        <taxon>Alphaproteobacteria</taxon>
        <taxon>Hyphomicrobiales</taxon>
        <taxon>Salinarimonadaceae</taxon>
        <taxon>Salinarimonas</taxon>
    </lineage>
</organism>
<name>A0A5B2V9B9_9HYPH</name>
<dbReference type="RefSeq" id="WP_149820515.1">
    <property type="nucleotide sequence ID" value="NZ_VUOA01000034.1"/>
</dbReference>
<sequence length="444" mass="45325">MIALRMLLLALLLGLAACQASVDAEQARVCRQALPALNPDGGRIGVQRIAPGTRPREIRIDYEVVPATGAPRDRFAYCLFAASGLDPSKSELIGVTTETGIVAPATVYFLRRFYLGSPEALAADPGLGEGAAGLVELPPALAYALQQAVAGLPKIATFGLLAGAYAMVFGLVGRINLAFGELAAVGAAATTSGVAIMTALGTADLLAGLGLGLVLAVFAAGLHGLVGTGVAIGWVRSSRAALIATVGLSIALMEYLRLVRGPIEVWVPPVFNETMPLARAGSFVVTVTPMSLFTGGIGLLAATLLLRLMTGSAFGRQWRAYADDPGAAALFGIDGGRLLNRTLALASALAGLAGFLTVVQYGSLGFAGGFQLGLKALVGAVLGGIGSIPGALLGGLAIGIFEVAWSATMPIEGRDIAVYAALIVFLVFRPGGLLGWKHGNPRQV</sequence>
<keyword evidence="5" id="KW-0029">Amino-acid transport</keyword>
<feature type="chain" id="PRO_5022682699" description="Branched-chain amino acid ABC transporter permease" evidence="10">
    <location>
        <begin position="23"/>
        <end position="444"/>
    </location>
</feature>
<feature type="transmembrane region" description="Helical" evidence="9">
    <location>
        <begin position="209"/>
        <end position="234"/>
    </location>
</feature>
<keyword evidence="3" id="KW-1003">Cell membrane</keyword>
<dbReference type="Proteomes" id="UP000323142">
    <property type="component" value="Unassembled WGS sequence"/>
</dbReference>
<feature type="transmembrane region" description="Helical" evidence="9">
    <location>
        <begin position="155"/>
        <end position="175"/>
    </location>
</feature>
<evidence type="ECO:0000256" key="2">
    <source>
        <dbReference type="ARBA" id="ARBA00022448"/>
    </source>
</evidence>
<gene>
    <name evidence="11" type="ORF">F0L46_19130</name>
</gene>
<evidence type="ECO:0000256" key="3">
    <source>
        <dbReference type="ARBA" id="ARBA00022475"/>
    </source>
</evidence>
<dbReference type="CDD" id="cd06582">
    <property type="entry name" value="TM_PBP1_LivH_like"/>
    <property type="match status" value="1"/>
</dbReference>
<evidence type="ECO:0008006" key="13">
    <source>
        <dbReference type="Google" id="ProtNLM"/>
    </source>
</evidence>
<keyword evidence="12" id="KW-1185">Reference proteome</keyword>
<keyword evidence="10" id="KW-0732">Signal</keyword>
<evidence type="ECO:0000256" key="10">
    <source>
        <dbReference type="SAM" id="SignalP"/>
    </source>
</evidence>
<protein>
    <recommendedName>
        <fullName evidence="13">Branched-chain amino acid ABC transporter permease</fullName>
    </recommendedName>
</protein>
<dbReference type="PROSITE" id="PS51257">
    <property type="entry name" value="PROKAR_LIPOPROTEIN"/>
    <property type="match status" value="1"/>
</dbReference>
<feature type="transmembrane region" description="Helical" evidence="9">
    <location>
        <begin position="343"/>
        <end position="364"/>
    </location>
</feature>
<proteinExistence type="inferred from homology"/>
<dbReference type="PANTHER" id="PTHR11795:SF445">
    <property type="entry name" value="AMINO ACID ABC TRANSPORTER PERMEASE PROTEIN"/>
    <property type="match status" value="1"/>
</dbReference>
<dbReference type="OrthoDB" id="9811695at2"/>
<keyword evidence="4 9" id="KW-0812">Transmembrane</keyword>
<reference evidence="11 12" key="1">
    <citation type="submission" date="2019-09" db="EMBL/GenBank/DDBJ databases">
        <title>Salinarimonas rosea gen. nov., sp. nov., a new member of the a-2 subgroup of the Proteobacteria.</title>
        <authorList>
            <person name="Liu J."/>
        </authorList>
    </citation>
    <scope>NUCLEOTIDE SEQUENCE [LARGE SCALE GENOMIC DNA]</scope>
    <source>
        <strain evidence="11 12">BN140002</strain>
    </source>
</reference>
<feature type="transmembrane region" description="Helical" evidence="9">
    <location>
        <begin position="280"/>
        <end position="306"/>
    </location>
</feature>
<keyword evidence="6 9" id="KW-1133">Transmembrane helix</keyword>
<dbReference type="Pfam" id="PF02653">
    <property type="entry name" value="BPD_transp_2"/>
    <property type="match status" value="1"/>
</dbReference>
<dbReference type="EMBL" id="VUOA01000034">
    <property type="protein sequence ID" value="KAA2235614.1"/>
    <property type="molecule type" value="Genomic_DNA"/>
</dbReference>
<evidence type="ECO:0000313" key="11">
    <source>
        <dbReference type="EMBL" id="KAA2235614.1"/>
    </source>
</evidence>
<dbReference type="InterPro" id="IPR052157">
    <property type="entry name" value="BCAA_transport_permease"/>
</dbReference>
<reference evidence="11 12" key="2">
    <citation type="submission" date="2019-09" db="EMBL/GenBank/DDBJ databases">
        <authorList>
            <person name="Jin C."/>
        </authorList>
    </citation>
    <scope>NUCLEOTIDE SEQUENCE [LARGE SCALE GENOMIC DNA]</scope>
    <source>
        <strain evidence="11 12">BN140002</strain>
    </source>
</reference>
<evidence type="ECO:0000256" key="8">
    <source>
        <dbReference type="ARBA" id="ARBA00037998"/>
    </source>
</evidence>
<feature type="transmembrane region" description="Helical" evidence="9">
    <location>
        <begin position="182"/>
        <end position="203"/>
    </location>
</feature>
<dbReference type="InterPro" id="IPR001851">
    <property type="entry name" value="ABC_transp_permease"/>
</dbReference>
<evidence type="ECO:0000256" key="4">
    <source>
        <dbReference type="ARBA" id="ARBA00022692"/>
    </source>
</evidence>
<evidence type="ECO:0000256" key="7">
    <source>
        <dbReference type="ARBA" id="ARBA00023136"/>
    </source>
</evidence>
<evidence type="ECO:0000313" key="12">
    <source>
        <dbReference type="Proteomes" id="UP000323142"/>
    </source>
</evidence>
<keyword evidence="2" id="KW-0813">Transport</keyword>
<comment type="similarity">
    <text evidence="8">Belongs to the binding-protein-dependent transport system permease family. LivHM subfamily.</text>
</comment>
<feature type="signal peptide" evidence="10">
    <location>
        <begin position="1"/>
        <end position="22"/>
    </location>
</feature>
<evidence type="ECO:0000256" key="5">
    <source>
        <dbReference type="ARBA" id="ARBA00022970"/>
    </source>
</evidence>
<feature type="transmembrane region" description="Helical" evidence="9">
    <location>
        <begin position="376"/>
        <end position="404"/>
    </location>
</feature>
<keyword evidence="7 9" id="KW-0472">Membrane</keyword>
<dbReference type="GO" id="GO:0006865">
    <property type="term" value="P:amino acid transport"/>
    <property type="evidence" value="ECO:0007669"/>
    <property type="project" value="UniProtKB-KW"/>
</dbReference>
<feature type="transmembrane region" description="Helical" evidence="9">
    <location>
        <begin position="416"/>
        <end position="436"/>
    </location>
</feature>
<dbReference type="GO" id="GO:0005886">
    <property type="term" value="C:plasma membrane"/>
    <property type="evidence" value="ECO:0007669"/>
    <property type="project" value="UniProtKB-SubCell"/>
</dbReference>
<feature type="transmembrane region" description="Helical" evidence="9">
    <location>
        <begin position="241"/>
        <end position="260"/>
    </location>
</feature>
<comment type="caution">
    <text evidence="11">The sequence shown here is derived from an EMBL/GenBank/DDBJ whole genome shotgun (WGS) entry which is preliminary data.</text>
</comment>
<accession>A0A5B2V9B9</accession>
<evidence type="ECO:0000256" key="9">
    <source>
        <dbReference type="SAM" id="Phobius"/>
    </source>
</evidence>
<comment type="subcellular location">
    <subcellularLocation>
        <location evidence="1">Cell membrane</location>
        <topology evidence="1">Multi-pass membrane protein</topology>
    </subcellularLocation>
</comment>
<dbReference type="AlphaFoldDB" id="A0A5B2V9B9"/>
<dbReference type="GO" id="GO:0022857">
    <property type="term" value="F:transmembrane transporter activity"/>
    <property type="evidence" value="ECO:0007669"/>
    <property type="project" value="InterPro"/>
</dbReference>